<organism evidence="10 11">
    <name type="scientific">Aliivibrio wodanis</name>
    <dbReference type="NCBI Taxonomy" id="80852"/>
    <lineage>
        <taxon>Bacteria</taxon>
        <taxon>Pseudomonadati</taxon>
        <taxon>Pseudomonadota</taxon>
        <taxon>Gammaproteobacteria</taxon>
        <taxon>Vibrionales</taxon>
        <taxon>Vibrionaceae</taxon>
        <taxon>Aliivibrio</taxon>
    </lineage>
</organism>
<dbReference type="SUPFAM" id="SSF103473">
    <property type="entry name" value="MFS general substrate transporter"/>
    <property type="match status" value="1"/>
</dbReference>
<dbReference type="GO" id="GO:0015833">
    <property type="term" value="P:peptide transport"/>
    <property type="evidence" value="ECO:0007669"/>
    <property type="project" value="UniProtKB-KW"/>
</dbReference>
<name>A0A090I8X9_9GAMM</name>
<dbReference type="CDD" id="cd17346">
    <property type="entry name" value="MFS_DtpA_like"/>
    <property type="match status" value="1"/>
</dbReference>
<evidence type="ECO:0000256" key="3">
    <source>
        <dbReference type="ARBA" id="ARBA00022475"/>
    </source>
</evidence>
<dbReference type="Gene3D" id="1.20.1250.20">
    <property type="entry name" value="MFS general substrate transporter like domains"/>
    <property type="match status" value="1"/>
</dbReference>
<dbReference type="PROSITE" id="PS50850">
    <property type="entry name" value="MFS"/>
    <property type="match status" value="1"/>
</dbReference>
<keyword evidence="5" id="KW-0653">Protein transport</keyword>
<dbReference type="InterPro" id="IPR020846">
    <property type="entry name" value="MFS_dom"/>
</dbReference>
<dbReference type="GO" id="GO:1904680">
    <property type="term" value="F:peptide transmembrane transporter activity"/>
    <property type="evidence" value="ECO:0007669"/>
    <property type="project" value="InterPro"/>
</dbReference>
<proteinExistence type="predicted"/>
<feature type="transmembrane region" description="Helical" evidence="8">
    <location>
        <begin position="416"/>
        <end position="437"/>
    </location>
</feature>
<dbReference type="InterPro" id="IPR050171">
    <property type="entry name" value="MFS_Transporters"/>
</dbReference>
<evidence type="ECO:0000256" key="6">
    <source>
        <dbReference type="ARBA" id="ARBA00022989"/>
    </source>
</evidence>
<keyword evidence="7 8" id="KW-0472">Membrane</keyword>
<feature type="transmembrane region" description="Helical" evidence="8">
    <location>
        <begin position="348"/>
        <end position="368"/>
    </location>
</feature>
<dbReference type="Proteomes" id="UP000032427">
    <property type="component" value="Chromosome 2"/>
</dbReference>
<dbReference type="HOGENOM" id="CLU_004790_0_0_6"/>
<evidence type="ECO:0000313" key="10">
    <source>
        <dbReference type="EMBL" id="CED56717.1"/>
    </source>
</evidence>
<dbReference type="PANTHER" id="PTHR23517">
    <property type="entry name" value="RESISTANCE PROTEIN MDTM, PUTATIVE-RELATED-RELATED"/>
    <property type="match status" value="1"/>
</dbReference>
<sequence length="509" mass="55937">MQDSNARFPTIAKILILRQFLWGAAFYGAFVLLTKFFLNDLNYSEADTIMMMGAFGAVGPVFSAVGGFLADKFIGAFRAVYIGYATYLVGFLLLGIGASQLNVPMSILAIALIGFARGLSATCPTVLFGNSYSETNREAFQQGLTVNYSINNLGSFSAKYLFPFLITYLAYQGVFFLSALLMALTLILFYKYRKELASVGNDLDKAPLSVKTWVSFFAGSAAMLGLIFWIFSNLDTGKYILYALGFGAIGYFIYEITKATRAFQYKMVAVLITVCILIVFYFFYGQMFTSMNMYAINLMDDTLLGFIPIHPESNMAFNPLWCFVLGGPMIQFYAWLDRKGYSPTIPTKIAGAFMLTTIAFSLLGFSAGTMGENGKISADWILFVHFFQSGAELIVGALGAGFIFEMVPRYLAAFSIGLRAVAISLSGILAAVIATKIALPKDIVFTPEVVETVYTSYFYMLAQVAAFMAVLTLGLSKVIQRLIARGEELEAEEALQAKDEVPMEPKAQN</sequence>
<dbReference type="KEGG" id="awd:AWOD_II_0058"/>
<evidence type="ECO:0000256" key="2">
    <source>
        <dbReference type="ARBA" id="ARBA00022448"/>
    </source>
</evidence>
<feature type="domain" description="Major facilitator superfamily (MFS) profile" evidence="9">
    <location>
        <begin position="1"/>
        <end position="197"/>
    </location>
</feature>
<feature type="transmembrane region" description="Helical" evidence="8">
    <location>
        <begin position="81"/>
        <end position="101"/>
    </location>
</feature>
<feature type="transmembrane region" description="Helical" evidence="8">
    <location>
        <begin position="239"/>
        <end position="257"/>
    </location>
</feature>
<dbReference type="PATRIC" id="fig|80852.17.peg.2798"/>
<dbReference type="GO" id="GO:0005886">
    <property type="term" value="C:plasma membrane"/>
    <property type="evidence" value="ECO:0007669"/>
    <property type="project" value="UniProtKB-SubCell"/>
</dbReference>
<evidence type="ECO:0000256" key="7">
    <source>
        <dbReference type="ARBA" id="ARBA00023136"/>
    </source>
</evidence>
<keyword evidence="4 8" id="KW-0812">Transmembrane</keyword>
<evidence type="ECO:0000256" key="8">
    <source>
        <dbReference type="SAM" id="Phobius"/>
    </source>
</evidence>
<keyword evidence="2" id="KW-0813">Transport</keyword>
<dbReference type="NCBIfam" id="TIGR00924">
    <property type="entry name" value="yjdL_sub1_fam"/>
    <property type="match status" value="1"/>
</dbReference>
<feature type="transmembrane region" description="Helical" evidence="8">
    <location>
        <begin position="380"/>
        <end position="404"/>
    </location>
</feature>
<dbReference type="Pfam" id="PF00854">
    <property type="entry name" value="PTR2"/>
    <property type="match status" value="1"/>
</dbReference>
<feature type="transmembrane region" description="Helical" evidence="8">
    <location>
        <begin position="457"/>
        <end position="475"/>
    </location>
</feature>
<dbReference type="EMBL" id="LN554847">
    <property type="protein sequence ID" value="CED56717.1"/>
    <property type="molecule type" value="Genomic_DNA"/>
</dbReference>
<evidence type="ECO:0000313" key="11">
    <source>
        <dbReference type="Proteomes" id="UP000032427"/>
    </source>
</evidence>
<comment type="subcellular location">
    <subcellularLocation>
        <location evidence="1">Cell membrane</location>
        <topology evidence="1">Multi-pass membrane protein</topology>
    </subcellularLocation>
</comment>
<keyword evidence="5" id="KW-0571">Peptide transport</keyword>
<dbReference type="AlphaFoldDB" id="A0A090I8X9"/>
<feature type="transmembrane region" description="Helical" evidence="8">
    <location>
        <begin position="212"/>
        <end position="232"/>
    </location>
</feature>
<gene>
    <name evidence="10" type="ORF">AWOD_II_0058</name>
</gene>
<dbReference type="InterPro" id="IPR005279">
    <property type="entry name" value="Dipep/tripep_permease"/>
</dbReference>
<reference evidence="11" key="1">
    <citation type="submission" date="2014-09" db="EMBL/GenBank/DDBJ databases">
        <authorList>
            <person name="Hjerde E."/>
        </authorList>
    </citation>
    <scope>NUCLEOTIDE SEQUENCE [LARGE SCALE GENOMIC DNA]</scope>
    <source>
        <strain evidence="11">06/09/139</strain>
    </source>
</reference>
<dbReference type="STRING" id="80852.AWOD_II_0058"/>
<keyword evidence="11" id="KW-1185">Reference proteome</keyword>
<evidence type="ECO:0000256" key="1">
    <source>
        <dbReference type="ARBA" id="ARBA00004651"/>
    </source>
</evidence>
<feature type="transmembrane region" description="Helical" evidence="8">
    <location>
        <begin position="263"/>
        <end position="284"/>
    </location>
</feature>
<dbReference type="InterPro" id="IPR036259">
    <property type="entry name" value="MFS_trans_sf"/>
</dbReference>
<protein>
    <submittedName>
        <fullName evidence="10">Transporter, MFS family</fullName>
    </submittedName>
</protein>
<evidence type="ECO:0000256" key="4">
    <source>
        <dbReference type="ARBA" id="ARBA00022692"/>
    </source>
</evidence>
<accession>A0A090I8X9</accession>
<dbReference type="InterPro" id="IPR000109">
    <property type="entry name" value="POT_fam"/>
</dbReference>
<feature type="transmembrane region" description="Helical" evidence="8">
    <location>
        <begin position="50"/>
        <end position="69"/>
    </location>
</feature>
<feature type="transmembrane region" description="Helical" evidence="8">
    <location>
        <begin position="316"/>
        <end position="336"/>
    </location>
</feature>
<dbReference type="PANTHER" id="PTHR23517:SF15">
    <property type="entry name" value="PROTON-DEPENDENT OLIGOPEPTIDE FAMILY TRANSPORT PROTEIN"/>
    <property type="match status" value="1"/>
</dbReference>
<evidence type="ECO:0000256" key="5">
    <source>
        <dbReference type="ARBA" id="ARBA00022856"/>
    </source>
</evidence>
<feature type="transmembrane region" description="Helical" evidence="8">
    <location>
        <begin position="168"/>
        <end position="192"/>
    </location>
</feature>
<keyword evidence="6 8" id="KW-1133">Transmembrane helix</keyword>
<feature type="transmembrane region" description="Helical" evidence="8">
    <location>
        <begin position="20"/>
        <end position="38"/>
    </location>
</feature>
<evidence type="ECO:0000259" key="9">
    <source>
        <dbReference type="PROSITE" id="PS50850"/>
    </source>
</evidence>
<dbReference type="OrthoDB" id="5824634at2"/>
<dbReference type="GeneID" id="28542305"/>
<keyword evidence="3" id="KW-1003">Cell membrane</keyword>